<gene>
    <name evidence="5" type="ORF">AGRA3207_002533</name>
</gene>
<dbReference type="InterPro" id="IPR024516">
    <property type="entry name" value="Mce_C"/>
</dbReference>
<keyword evidence="2" id="KW-0472">Membrane</keyword>
<keyword evidence="2" id="KW-1133">Transmembrane helix</keyword>
<feature type="region of interest" description="Disordered" evidence="1">
    <location>
        <begin position="320"/>
        <end position="340"/>
    </location>
</feature>
<dbReference type="NCBIfam" id="TIGR00996">
    <property type="entry name" value="Mtu_fam_mce"/>
    <property type="match status" value="1"/>
</dbReference>
<organism evidence="5 6">
    <name type="scientific">Actinomadura graeca</name>
    <dbReference type="NCBI Taxonomy" id="2750812"/>
    <lineage>
        <taxon>Bacteria</taxon>
        <taxon>Bacillati</taxon>
        <taxon>Actinomycetota</taxon>
        <taxon>Actinomycetes</taxon>
        <taxon>Streptosporangiales</taxon>
        <taxon>Thermomonosporaceae</taxon>
        <taxon>Actinomadura</taxon>
    </lineage>
</organism>
<evidence type="ECO:0000313" key="6">
    <source>
        <dbReference type="Proteomes" id="UP001049518"/>
    </source>
</evidence>
<dbReference type="RefSeq" id="WP_231334825.1">
    <property type="nucleotide sequence ID" value="NZ_CP059572.1"/>
</dbReference>
<evidence type="ECO:0000259" key="4">
    <source>
        <dbReference type="Pfam" id="PF11887"/>
    </source>
</evidence>
<dbReference type="Pfam" id="PF11887">
    <property type="entry name" value="Mce4_CUP1"/>
    <property type="match status" value="1"/>
</dbReference>
<evidence type="ECO:0000256" key="1">
    <source>
        <dbReference type="SAM" id="MobiDB-lite"/>
    </source>
</evidence>
<dbReference type="InterPro" id="IPR005693">
    <property type="entry name" value="Mce"/>
</dbReference>
<keyword evidence="2" id="KW-0812">Transmembrane</keyword>
<accession>A0ABX8QSA7</accession>
<feature type="domain" description="Mammalian cell entry C-terminal" evidence="4">
    <location>
        <begin position="138"/>
        <end position="290"/>
    </location>
</feature>
<name>A0ABX8QSA7_9ACTN</name>
<evidence type="ECO:0000313" key="5">
    <source>
        <dbReference type="EMBL" id="QXJ21658.1"/>
    </source>
</evidence>
<sequence>MALGSLRDADHRVVAIVTVAVLAAACAGAFAVGRFHLLDRGYTMSGEFTDTAGLKKGQDVRVAGVRAGRVTSVRPDFAHGRVVITWHVDAGIDLGPATRAEIRTTTLLGGRYLRLSGPVARPYMASVPEPRRRIPPTRTGVPFTVPDALEGTQHVVGRLDKKSVDRLLTEVARIKAPGSAKLRSVLADVQSLSRMLNDSHPDVQRLIEDSRTITGTLAGKDDELRGIIDSSQVLLRTLVERRDELAATIGKGSRTVRTLSDVISRNQRRLDDLLDDLHLLTTRLAPNMDALNTDFSLLGPTFQQVATLKGNGPWIEGMLTGLGPIQPPGPISTRRPPGGG</sequence>
<dbReference type="Proteomes" id="UP001049518">
    <property type="component" value="Chromosome"/>
</dbReference>
<dbReference type="PANTHER" id="PTHR33371:SF18">
    <property type="entry name" value="MCE-FAMILY PROTEIN MCE3C"/>
    <property type="match status" value="1"/>
</dbReference>
<proteinExistence type="predicted"/>
<dbReference type="InterPro" id="IPR052336">
    <property type="entry name" value="MlaD_Phospholipid_Transporter"/>
</dbReference>
<dbReference type="Pfam" id="PF02470">
    <property type="entry name" value="MlaD"/>
    <property type="match status" value="1"/>
</dbReference>
<evidence type="ECO:0000259" key="3">
    <source>
        <dbReference type="Pfam" id="PF02470"/>
    </source>
</evidence>
<dbReference type="InterPro" id="IPR003399">
    <property type="entry name" value="Mce/MlaD"/>
</dbReference>
<feature type="transmembrane region" description="Helical" evidence="2">
    <location>
        <begin position="12"/>
        <end position="32"/>
    </location>
</feature>
<dbReference type="EMBL" id="CP059572">
    <property type="protein sequence ID" value="QXJ21658.1"/>
    <property type="molecule type" value="Genomic_DNA"/>
</dbReference>
<reference evidence="5" key="1">
    <citation type="submission" date="2020-07" db="EMBL/GenBank/DDBJ databases">
        <authorList>
            <person name="Tarantini F.S."/>
            <person name="Hong K.W."/>
            <person name="Chan K.G."/>
        </authorList>
    </citation>
    <scope>NUCLEOTIDE SEQUENCE</scope>
    <source>
        <strain evidence="5">32-07</strain>
    </source>
</reference>
<protein>
    <submittedName>
        <fullName evidence="5">MCE family protein</fullName>
    </submittedName>
</protein>
<keyword evidence="6" id="KW-1185">Reference proteome</keyword>
<feature type="domain" description="Mce/MlaD" evidence="3">
    <location>
        <begin position="40"/>
        <end position="116"/>
    </location>
</feature>
<dbReference type="PANTHER" id="PTHR33371">
    <property type="entry name" value="INTERMEMBRANE PHOSPHOLIPID TRANSPORT SYSTEM BINDING PROTEIN MLAD-RELATED"/>
    <property type="match status" value="1"/>
</dbReference>
<dbReference type="PROSITE" id="PS51257">
    <property type="entry name" value="PROKAR_LIPOPROTEIN"/>
    <property type="match status" value="1"/>
</dbReference>
<evidence type="ECO:0000256" key="2">
    <source>
        <dbReference type="SAM" id="Phobius"/>
    </source>
</evidence>